<sequence>LRFIIKRLLEAIPTLLAIVTLSFFLIHYAPGSPFTSERVVPPAVLANLQAKYQMYEYLMSQYFLYLCDLLHGILGYSFRFTDFS</sequence>
<dbReference type="PANTHER" id="PTHR43163">
    <property type="entry name" value="DIPEPTIDE TRANSPORT SYSTEM PERMEASE PROTEIN DPPB-RELATED"/>
    <property type="match status" value="1"/>
</dbReference>
<keyword evidence="4" id="KW-0472">Membrane</keyword>
<keyword evidence="3" id="KW-1003">Cell membrane</keyword>
<comment type="caution">
    <text evidence="6">The sequence shown here is derived from an EMBL/GenBank/DDBJ whole genome shotgun (WGS) entry which is preliminary data.</text>
</comment>
<organism evidence="6 7">
    <name type="scientific">Marinomonas arenicola</name>
    <dbReference type="NCBI Taxonomy" id="569601"/>
    <lineage>
        <taxon>Bacteria</taxon>
        <taxon>Pseudomonadati</taxon>
        <taxon>Pseudomonadota</taxon>
        <taxon>Gammaproteobacteria</taxon>
        <taxon>Oceanospirillales</taxon>
        <taxon>Oceanospirillaceae</taxon>
        <taxon>Marinomonas</taxon>
    </lineage>
</organism>
<dbReference type="Proteomes" id="UP001379949">
    <property type="component" value="Unassembled WGS sequence"/>
</dbReference>
<keyword evidence="2" id="KW-0813">Transport</keyword>
<feature type="transmembrane region" description="Helical" evidence="4">
    <location>
        <begin position="12"/>
        <end position="29"/>
    </location>
</feature>
<evidence type="ECO:0000256" key="4">
    <source>
        <dbReference type="SAM" id="Phobius"/>
    </source>
</evidence>
<dbReference type="PANTHER" id="PTHR43163:SF6">
    <property type="entry name" value="DIPEPTIDE TRANSPORT SYSTEM PERMEASE PROTEIN DPPB-RELATED"/>
    <property type="match status" value="1"/>
</dbReference>
<name>A0ABU9GA91_9GAMM</name>
<feature type="domain" description="ABC transporter type 1 GsiC-like N-terminal" evidence="5">
    <location>
        <begin position="1"/>
        <end position="72"/>
    </location>
</feature>
<dbReference type="InterPro" id="IPR045621">
    <property type="entry name" value="BPD_transp_1_N"/>
</dbReference>
<reference evidence="6 7" key="1">
    <citation type="submission" date="2024-02" db="EMBL/GenBank/DDBJ databases">
        <title>Bacteria isolated from the canopy kelp, Nereocystis luetkeana.</title>
        <authorList>
            <person name="Pfister C.A."/>
            <person name="Younker I.T."/>
            <person name="Light S.H."/>
        </authorList>
    </citation>
    <scope>NUCLEOTIDE SEQUENCE [LARGE SCALE GENOMIC DNA]</scope>
    <source>
        <strain evidence="6 7">TI.4.07</strain>
    </source>
</reference>
<evidence type="ECO:0000313" key="6">
    <source>
        <dbReference type="EMBL" id="MEL0614981.1"/>
    </source>
</evidence>
<feature type="non-terminal residue" evidence="6">
    <location>
        <position position="1"/>
    </location>
</feature>
<gene>
    <name evidence="6" type="primary">oppB</name>
    <name evidence="6" type="ORF">V6242_17700</name>
</gene>
<evidence type="ECO:0000256" key="1">
    <source>
        <dbReference type="ARBA" id="ARBA00004651"/>
    </source>
</evidence>
<evidence type="ECO:0000256" key="3">
    <source>
        <dbReference type="ARBA" id="ARBA00022475"/>
    </source>
</evidence>
<dbReference type="EMBL" id="JBAKAR010000079">
    <property type="protein sequence ID" value="MEL0614981.1"/>
    <property type="molecule type" value="Genomic_DNA"/>
</dbReference>
<comment type="subcellular location">
    <subcellularLocation>
        <location evidence="1">Cell membrane</location>
        <topology evidence="1">Multi-pass membrane protein</topology>
    </subcellularLocation>
</comment>
<feature type="non-terminal residue" evidence="6">
    <location>
        <position position="84"/>
    </location>
</feature>
<protein>
    <submittedName>
        <fullName evidence="6">Oligopeptide transporter permease</fullName>
    </submittedName>
</protein>
<evidence type="ECO:0000313" key="7">
    <source>
        <dbReference type="Proteomes" id="UP001379949"/>
    </source>
</evidence>
<feature type="transmembrane region" description="Helical" evidence="4">
    <location>
        <begin position="62"/>
        <end position="81"/>
    </location>
</feature>
<keyword evidence="4" id="KW-1133">Transmembrane helix</keyword>
<keyword evidence="7" id="KW-1185">Reference proteome</keyword>
<accession>A0ABU9GA91</accession>
<dbReference type="Pfam" id="PF19300">
    <property type="entry name" value="BPD_transp_1_N"/>
    <property type="match status" value="1"/>
</dbReference>
<evidence type="ECO:0000259" key="5">
    <source>
        <dbReference type="Pfam" id="PF19300"/>
    </source>
</evidence>
<evidence type="ECO:0000256" key="2">
    <source>
        <dbReference type="ARBA" id="ARBA00022448"/>
    </source>
</evidence>
<keyword evidence="4" id="KW-0812">Transmembrane</keyword>
<proteinExistence type="predicted"/>